<protein>
    <submittedName>
        <fullName evidence="1">Uncharacterized protein</fullName>
    </submittedName>
</protein>
<dbReference type="AlphaFoldDB" id="A0A7W5CD58"/>
<dbReference type="EMBL" id="JACHXW010000026">
    <property type="protein sequence ID" value="MBB3155538.1"/>
    <property type="molecule type" value="Genomic_DNA"/>
</dbReference>
<organism evidence="1 2">
    <name type="scientific">Paenibacillus endophyticus</name>
    <dbReference type="NCBI Taxonomy" id="1294268"/>
    <lineage>
        <taxon>Bacteria</taxon>
        <taxon>Bacillati</taxon>
        <taxon>Bacillota</taxon>
        <taxon>Bacilli</taxon>
        <taxon>Bacillales</taxon>
        <taxon>Paenibacillaceae</taxon>
        <taxon>Paenibacillus</taxon>
    </lineage>
</organism>
<dbReference type="Proteomes" id="UP000518605">
    <property type="component" value="Unassembled WGS sequence"/>
</dbReference>
<name>A0A7W5CD58_9BACL</name>
<gene>
    <name evidence="1" type="ORF">FHS16_005646</name>
</gene>
<keyword evidence="2" id="KW-1185">Reference proteome</keyword>
<evidence type="ECO:0000313" key="2">
    <source>
        <dbReference type="Proteomes" id="UP000518605"/>
    </source>
</evidence>
<comment type="caution">
    <text evidence="1">The sequence shown here is derived from an EMBL/GenBank/DDBJ whole genome shotgun (WGS) entry which is preliminary data.</text>
</comment>
<sequence>MGTDIHIFLNKKCIAAAFMKLTELENGYQ</sequence>
<proteinExistence type="predicted"/>
<evidence type="ECO:0000313" key="1">
    <source>
        <dbReference type="EMBL" id="MBB3155538.1"/>
    </source>
</evidence>
<reference evidence="1 2" key="1">
    <citation type="submission" date="2020-08" db="EMBL/GenBank/DDBJ databases">
        <title>Genomic Encyclopedia of Type Strains, Phase III (KMG-III): the genomes of soil and plant-associated and newly described type strains.</title>
        <authorList>
            <person name="Whitman W."/>
        </authorList>
    </citation>
    <scope>NUCLEOTIDE SEQUENCE [LARGE SCALE GENOMIC DNA]</scope>
    <source>
        <strain evidence="1 2">CECT 8234</strain>
    </source>
</reference>
<accession>A0A7W5CD58</accession>